<dbReference type="Proteomes" id="UP000774804">
    <property type="component" value="Unassembled WGS sequence"/>
</dbReference>
<comment type="caution">
    <text evidence="3">The sequence shown here is derived from an EMBL/GenBank/DDBJ whole genome shotgun (WGS) entry which is preliminary data.</text>
</comment>
<dbReference type="EMBL" id="RCMG01000318">
    <property type="protein sequence ID" value="KAG2856772.1"/>
    <property type="molecule type" value="Genomic_DNA"/>
</dbReference>
<protein>
    <submittedName>
        <fullName evidence="3">Uncharacterized protein</fullName>
    </submittedName>
</protein>
<proteinExistence type="predicted"/>
<dbReference type="AlphaFoldDB" id="A0A8T1CBQ0"/>
<dbReference type="EMBL" id="RCMK01000573">
    <property type="protein sequence ID" value="KAG2921187.1"/>
    <property type="molecule type" value="Genomic_DNA"/>
</dbReference>
<dbReference type="EMBL" id="RCMI01000620">
    <property type="protein sequence ID" value="KAG2903391.1"/>
    <property type="molecule type" value="Genomic_DNA"/>
</dbReference>
<name>A0A8T1CBQ0_9STRA</name>
<sequence length="70" mass="7455">MLGSNASHLSCVWRANSRLQSSPSAAIASTTTVTVQLALAPLDDPHKSARDEPSFVSIVFLLLLFGRVTT</sequence>
<dbReference type="Proteomes" id="UP000735874">
    <property type="component" value="Unassembled WGS sequence"/>
</dbReference>
<dbReference type="Proteomes" id="UP000736787">
    <property type="component" value="Unassembled WGS sequence"/>
</dbReference>
<reference evidence="3" key="1">
    <citation type="submission" date="2018-10" db="EMBL/GenBank/DDBJ databases">
        <title>Effector identification in a new, highly contiguous assembly of the strawberry crown rot pathogen Phytophthora cactorum.</title>
        <authorList>
            <person name="Armitage A.D."/>
            <person name="Nellist C.F."/>
            <person name="Bates H."/>
            <person name="Vickerstaff R.J."/>
            <person name="Harrison R.J."/>
        </authorList>
    </citation>
    <scope>NUCLEOTIDE SEQUENCE</scope>
    <source>
        <strain evidence="1">15-7</strain>
        <strain evidence="2">4032</strain>
        <strain evidence="3">4040</strain>
    </source>
</reference>
<organism evidence="3 4">
    <name type="scientific">Phytophthora cactorum</name>
    <dbReference type="NCBI Taxonomy" id="29920"/>
    <lineage>
        <taxon>Eukaryota</taxon>
        <taxon>Sar</taxon>
        <taxon>Stramenopiles</taxon>
        <taxon>Oomycota</taxon>
        <taxon>Peronosporomycetes</taxon>
        <taxon>Peronosporales</taxon>
        <taxon>Peronosporaceae</taxon>
        <taxon>Phytophthora</taxon>
    </lineage>
</organism>
<accession>A0A8T1CBQ0</accession>
<evidence type="ECO:0000313" key="1">
    <source>
        <dbReference type="EMBL" id="KAG2856772.1"/>
    </source>
</evidence>
<evidence type="ECO:0000313" key="4">
    <source>
        <dbReference type="Proteomes" id="UP000736787"/>
    </source>
</evidence>
<gene>
    <name evidence="1" type="ORF">PC113_g11289</name>
    <name evidence="2" type="ORF">PC115_g15336</name>
    <name evidence="3" type="ORF">PC117_g16307</name>
</gene>
<evidence type="ECO:0000313" key="3">
    <source>
        <dbReference type="EMBL" id="KAG2921187.1"/>
    </source>
</evidence>
<evidence type="ECO:0000313" key="2">
    <source>
        <dbReference type="EMBL" id="KAG2903391.1"/>
    </source>
</evidence>